<dbReference type="EMBL" id="LQZG01000004">
    <property type="protein sequence ID" value="OAB86268.1"/>
    <property type="molecule type" value="Genomic_DNA"/>
</dbReference>
<evidence type="ECO:0000256" key="4">
    <source>
        <dbReference type="ARBA" id="ARBA00022692"/>
    </source>
</evidence>
<reference evidence="9 11" key="2">
    <citation type="submission" date="2019-09" db="EMBL/GenBank/DDBJ databases">
        <title>Complete Genome Sequence of Janibacter melonis M714 with both human health impact and industrial applications.</title>
        <authorList>
            <person name="Jin M."/>
            <person name="Zhao Q.R."/>
        </authorList>
    </citation>
    <scope>NUCLEOTIDE SEQUENCE [LARGE SCALE GENOMIC DNA]</scope>
    <source>
        <strain evidence="9 11">M714</strain>
    </source>
</reference>
<feature type="transmembrane region" description="Helical" evidence="7">
    <location>
        <begin position="6"/>
        <end position="25"/>
    </location>
</feature>
<dbReference type="Pfam" id="PF04226">
    <property type="entry name" value="Transgly_assoc"/>
    <property type="match status" value="1"/>
</dbReference>
<keyword evidence="6 7" id="KW-0472">Membrane</keyword>
<dbReference type="PANTHER" id="PTHR33884">
    <property type="entry name" value="UPF0410 PROTEIN YMGE"/>
    <property type="match status" value="1"/>
</dbReference>
<dbReference type="RefSeq" id="WP_068276707.1">
    <property type="nucleotide sequence ID" value="NZ_CAJFZZ010000009.1"/>
</dbReference>
<evidence type="ECO:0000256" key="3">
    <source>
        <dbReference type="ARBA" id="ARBA00022475"/>
    </source>
</evidence>
<accession>A0A5P8FN40</accession>
<evidence type="ECO:0000256" key="7">
    <source>
        <dbReference type="SAM" id="Phobius"/>
    </source>
</evidence>
<dbReference type="GO" id="GO:0005886">
    <property type="term" value="C:plasma membrane"/>
    <property type="evidence" value="ECO:0007669"/>
    <property type="project" value="UniProtKB-SubCell"/>
</dbReference>
<protein>
    <submittedName>
        <fullName evidence="9">GlsB/YeaQ/YmgE family stress response membrane protein</fullName>
    </submittedName>
</protein>
<dbReference type="AlphaFoldDB" id="A0A176Q987"/>
<keyword evidence="3" id="KW-1003">Cell membrane</keyword>
<dbReference type="KEGG" id="jme:EEW87_012730"/>
<keyword evidence="4 7" id="KW-0812">Transmembrane</keyword>
<evidence type="ECO:0000256" key="1">
    <source>
        <dbReference type="ARBA" id="ARBA00004651"/>
    </source>
</evidence>
<organism evidence="8 10">
    <name type="scientific">Janibacter melonis</name>
    <dbReference type="NCBI Taxonomy" id="262209"/>
    <lineage>
        <taxon>Bacteria</taxon>
        <taxon>Bacillati</taxon>
        <taxon>Actinomycetota</taxon>
        <taxon>Actinomycetes</taxon>
        <taxon>Micrococcales</taxon>
        <taxon>Intrasporangiaceae</taxon>
        <taxon>Janibacter</taxon>
    </lineage>
</organism>
<dbReference type="Proteomes" id="UP000076976">
    <property type="component" value="Unassembled WGS sequence"/>
</dbReference>
<evidence type="ECO:0000313" key="10">
    <source>
        <dbReference type="Proteomes" id="UP000076976"/>
    </source>
</evidence>
<comment type="similarity">
    <text evidence="2">Belongs to the UPF0410 family.</text>
</comment>
<reference evidence="8 10" key="1">
    <citation type="submission" date="2016-01" db="EMBL/GenBank/DDBJ databases">
        <title>Janibacter melonis strain CD11_4 genome sequencing and assembly.</title>
        <authorList>
            <person name="Nair G.R."/>
            <person name="Kaur G."/>
            <person name="Chander A.M."/>
            <person name="Mayilraj S."/>
        </authorList>
    </citation>
    <scope>NUCLEOTIDE SEQUENCE [LARGE SCALE GENOMIC DNA]</scope>
    <source>
        <strain evidence="8 10">CD11-4</strain>
    </source>
</reference>
<reference evidence="9" key="3">
    <citation type="submission" date="2019-11" db="EMBL/GenBank/DDBJ databases">
        <authorList>
            <person name="Zhao Q."/>
        </authorList>
    </citation>
    <scope>NUCLEOTIDE SEQUENCE</scope>
    <source>
        <strain evidence="9">M714</strain>
    </source>
</reference>
<evidence type="ECO:0000313" key="8">
    <source>
        <dbReference type="EMBL" id="OAB86268.1"/>
    </source>
</evidence>
<accession>A0A176Q987</accession>
<dbReference type="InterPro" id="IPR007341">
    <property type="entry name" value="Transgly_assoc"/>
</dbReference>
<feature type="transmembrane region" description="Helical" evidence="7">
    <location>
        <begin position="32"/>
        <end position="53"/>
    </location>
</feature>
<proteinExistence type="inferred from homology"/>
<evidence type="ECO:0000313" key="9">
    <source>
        <dbReference type="EMBL" id="QFQ30987.2"/>
    </source>
</evidence>
<gene>
    <name evidence="8" type="ORF">AWH69_13000</name>
    <name evidence="9" type="ORF">EEW87_012730</name>
</gene>
<evidence type="ECO:0000256" key="6">
    <source>
        <dbReference type="ARBA" id="ARBA00023136"/>
    </source>
</evidence>
<dbReference type="Proteomes" id="UP000271708">
    <property type="component" value="Chromosome"/>
</dbReference>
<evidence type="ECO:0000313" key="11">
    <source>
        <dbReference type="Proteomes" id="UP000271708"/>
    </source>
</evidence>
<dbReference type="EMBL" id="CP044548">
    <property type="protein sequence ID" value="QFQ30987.2"/>
    <property type="molecule type" value="Genomic_DNA"/>
</dbReference>
<feature type="transmembrane region" description="Helical" evidence="7">
    <location>
        <begin position="59"/>
        <end position="80"/>
    </location>
</feature>
<evidence type="ECO:0000256" key="2">
    <source>
        <dbReference type="ARBA" id="ARBA00011006"/>
    </source>
</evidence>
<sequence length="87" mass="8844">MLGLGFIGWIVIGGLAGWIASKFMGTDAQMGIPLNIVVGIVGGLLGGFLLSLIGVDVEGAGIIFSFLTALLGAVILLFVVKAVTGRR</sequence>
<keyword evidence="5 7" id="KW-1133">Transmembrane helix</keyword>
<name>A0A176Q987_9MICO</name>
<keyword evidence="10" id="KW-1185">Reference proteome</keyword>
<comment type="subcellular location">
    <subcellularLocation>
        <location evidence="1">Cell membrane</location>
        <topology evidence="1">Multi-pass membrane protein</topology>
    </subcellularLocation>
</comment>
<evidence type="ECO:0000256" key="5">
    <source>
        <dbReference type="ARBA" id="ARBA00022989"/>
    </source>
</evidence>
<dbReference type="PANTHER" id="PTHR33884:SF3">
    <property type="entry name" value="UPF0410 PROTEIN YMGE"/>
    <property type="match status" value="1"/>
</dbReference>